<feature type="transmembrane region" description="Helical" evidence="1">
    <location>
        <begin position="145"/>
        <end position="170"/>
    </location>
</feature>
<feature type="transmembrane region" description="Helical" evidence="1">
    <location>
        <begin position="114"/>
        <end position="133"/>
    </location>
</feature>
<dbReference type="Proteomes" id="UP000177169">
    <property type="component" value="Unassembled WGS sequence"/>
</dbReference>
<name>A0A1F7YWP8_9BACT</name>
<accession>A0A1F7YWP8</accession>
<sequence>MINFVLIRIAFSIIGIVIFLFIFWNRLREDYSESIIFTSAFYVLFGMFISTLASLYFFEKWWFWLALLGGVVATWLAIFRFKLRVFEVVESNVLGSLTLLSLVYLYNLVQSKDILSGSATLICLALIILFIYFDKHYKDFTWYKSGRIGFSGLTILGLFFLIRAAVALFFHDMISFVSGYEVVLSGIIAFVSFLTVFNLAKVKS</sequence>
<dbReference type="EMBL" id="MGGR01000040">
    <property type="protein sequence ID" value="OGM31772.1"/>
    <property type="molecule type" value="Genomic_DNA"/>
</dbReference>
<evidence type="ECO:0000313" key="2">
    <source>
        <dbReference type="EMBL" id="OGM31772.1"/>
    </source>
</evidence>
<dbReference type="STRING" id="1802505.A3D01_04380"/>
<keyword evidence="1" id="KW-1133">Transmembrane helix</keyword>
<reference evidence="2 3" key="1">
    <citation type="journal article" date="2016" name="Nat. Commun.">
        <title>Thousands of microbial genomes shed light on interconnected biogeochemical processes in an aquifer system.</title>
        <authorList>
            <person name="Anantharaman K."/>
            <person name="Brown C.T."/>
            <person name="Hug L.A."/>
            <person name="Sharon I."/>
            <person name="Castelle C.J."/>
            <person name="Probst A.J."/>
            <person name="Thomas B.C."/>
            <person name="Singh A."/>
            <person name="Wilkins M.J."/>
            <person name="Karaoz U."/>
            <person name="Brodie E.L."/>
            <person name="Williams K.H."/>
            <person name="Hubbard S.S."/>
            <person name="Banfield J.F."/>
        </authorList>
    </citation>
    <scope>NUCLEOTIDE SEQUENCE [LARGE SCALE GENOMIC DNA]</scope>
</reference>
<keyword evidence="1" id="KW-0472">Membrane</keyword>
<feature type="transmembrane region" description="Helical" evidence="1">
    <location>
        <begin position="61"/>
        <end position="79"/>
    </location>
</feature>
<keyword evidence="1" id="KW-0812">Transmembrane</keyword>
<feature type="transmembrane region" description="Helical" evidence="1">
    <location>
        <begin position="91"/>
        <end position="108"/>
    </location>
</feature>
<feature type="transmembrane region" description="Helical" evidence="1">
    <location>
        <begin position="182"/>
        <end position="200"/>
    </location>
</feature>
<evidence type="ECO:0000313" key="3">
    <source>
        <dbReference type="Proteomes" id="UP000177169"/>
    </source>
</evidence>
<protein>
    <submittedName>
        <fullName evidence="2">Uncharacterized protein</fullName>
    </submittedName>
</protein>
<organism evidence="2 3">
    <name type="scientific">Candidatus Woesebacteria bacterium RIFCSPHIGHO2_02_FULL_39_13</name>
    <dbReference type="NCBI Taxonomy" id="1802505"/>
    <lineage>
        <taxon>Bacteria</taxon>
        <taxon>Candidatus Woeseibacteriota</taxon>
    </lineage>
</organism>
<proteinExistence type="predicted"/>
<comment type="caution">
    <text evidence="2">The sequence shown here is derived from an EMBL/GenBank/DDBJ whole genome shotgun (WGS) entry which is preliminary data.</text>
</comment>
<dbReference type="AlphaFoldDB" id="A0A1F7YWP8"/>
<feature type="transmembrane region" description="Helical" evidence="1">
    <location>
        <begin position="6"/>
        <end position="24"/>
    </location>
</feature>
<feature type="transmembrane region" description="Helical" evidence="1">
    <location>
        <begin position="36"/>
        <end position="55"/>
    </location>
</feature>
<gene>
    <name evidence="2" type="ORF">A3D01_04380</name>
</gene>
<evidence type="ECO:0000256" key="1">
    <source>
        <dbReference type="SAM" id="Phobius"/>
    </source>
</evidence>